<dbReference type="HOGENOM" id="CLU_1110190_0_0_6"/>
<dbReference type="OrthoDB" id="7058000at2"/>
<gene>
    <name evidence="1" type="ordered locus">HCH_06746</name>
</gene>
<dbReference type="KEGG" id="hch:HCH_06746"/>
<evidence type="ECO:0008006" key="3">
    <source>
        <dbReference type="Google" id="ProtNLM"/>
    </source>
</evidence>
<dbReference type="EMBL" id="CP000155">
    <property type="protein sequence ID" value="ABC33371.1"/>
    <property type="molecule type" value="Genomic_DNA"/>
</dbReference>
<dbReference type="AlphaFoldDB" id="Q2S7K3"/>
<keyword evidence="2" id="KW-1185">Reference proteome</keyword>
<name>Q2S7K3_HAHCH</name>
<protein>
    <recommendedName>
        <fullName evidence="3">Tle cognate immunity protein 4 C-terminal domain-containing protein</fullName>
    </recommendedName>
</protein>
<evidence type="ECO:0000313" key="2">
    <source>
        <dbReference type="Proteomes" id="UP000000238"/>
    </source>
</evidence>
<organism evidence="1 2">
    <name type="scientific">Hahella chejuensis (strain KCTC 2396)</name>
    <dbReference type="NCBI Taxonomy" id="349521"/>
    <lineage>
        <taxon>Bacteria</taxon>
        <taxon>Pseudomonadati</taxon>
        <taxon>Pseudomonadota</taxon>
        <taxon>Gammaproteobacteria</taxon>
        <taxon>Oceanospirillales</taxon>
        <taxon>Hahellaceae</taxon>
        <taxon>Hahella</taxon>
    </lineage>
</organism>
<dbReference type="eggNOG" id="ENOG5033NXV">
    <property type="taxonomic scope" value="Bacteria"/>
</dbReference>
<sequence>MLKNLLAPALTGKGPDYSHLSEKECRIGDYVLGYKLPGNLGLKGVRRPNFPLMVNLQPELFDQTSYKQAFNRSYIQVQCESWEYRGFILQGNFGRLCSLALNIDVNRAEPHTTLKTGNLESLKSYLENDFSRYYESEGGINWKARQKFKDDAFTKGEVPDHYLVTLPESYDIENINDASWLSYQIGPEGRAGYRYTYYWAYPVSENFYLTVSFWMLFEHGDIKELRRERMAEDARRIMSMVELRKE</sequence>
<dbReference type="Proteomes" id="UP000000238">
    <property type="component" value="Chromosome"/>
</dbReference>
<accession>Q2S7K3</accession>
<reference evidence="1 2" key="1">
    <citation type="journal article" date="2005" name="Nucleic Acids Res.">
        <title>Genomic blueprint of Hahella chejuensis, a marine microbe producing an algicidal agent.</title>
        <authorList>
            <person name="Jeong H."/>
            <person name="Yim J.H."/>
            <person name="Lee C."/>
            <person name="Choi S.-H."/>
            <person name="Park Y.K."/>
            <person name="Yoon S.H."/>
            <person name="Hur C.-G."/>
            <person name="Kang H.-Y."/>
            <person name="Kim D."/>
            <person name="Lee H.H."/>
            <person name="Park K.H."/>
            <person name="Park S.-H."/>
            <person name="Park H.-S."/>
            <person name="Lee H.K."/>
            <person name="Oh T.K."/>
            <person name="Kim J.F."/>
        </authorList>
    </citation>
    <scope>NUCLEOTIDE SEQUENCE [LARGE SCALE GENOMIC DNA]</scope>
    <source>
        <strain evidence="1 2">KCTC 2396</strain>
    </source>
</reference>
<proteinExistence type="predicted"/>
<dbReference type="RefSeq" id="WP_011400422.1">
    <property type="nucleotide sequence ID" value="NC_007645.1"/>
</dbReference>
<evidence type="ECO:0000313" key="1">
    <source>
        <dbReference type="EMBL" id="ABC33371.1"/>
    </source>
</evidence>